<feature type="transmembrane region" description="Helical" evidence="7">
    <location>
        <begin position="7"/>
        <end position="31"/>
    </location>
</feature>
<keyword evidence="5 7" id="KW-1133">Transmembrane helix</keyword>
<feature type="transmembrane region" description="Helical" evidence="7">
    <location>
        <begin position="279"/>
        <end position="296"/>
    </location>
</feature>
<feature type="transmembrane region" description="Helical" evidence="7">
    <location>
        <begin position="125"/>
        <end position="145"/>
    </location>
</feature>
<feature type="transmembrane region" description="Helical" evidence="7">
    <location>
        <begin position="151"/>
        <end position="173"/>
    </location>
</feature>
<dbReference type="SUPFAM" id="SSF103481">
    <property type="entry name" value="Multidrug resistance efflux transporter EmrE"/>
    <property type="match status" value="2"/>
</dbReference>
<evidence type="ECO:0000256" key="2">
    <source>
        <dbReference type="ARBA" id="ARBA00007362"/>
    </source>
</evidence>
<dbReference type="AlphaFoldDB" id="A0A0C1QXX8"/>
<dbReference type="PANTHER" id="PTHR32322">
    <property type="entry name" value="INNER MEMBRANE TRANSPORTER"/>
    <property type="match status" value="1"/>
</dbReference>
<organism evidence="9 10">
    <name type="scientific">Clostridium argentinense CDC 2741</name>
    <dbReference type="NCBI Taxonomy" id="1418104"/>
    <lineage>
        <taxon>Bacteria</taxon>
        <taxon>Bacillati</taxon>
        <taxon>Bacillota</taxon>
        <taxon>Clostridia</taxon>
        <taxon>Eubacteriales</taxon>
        <taxon>Clostridiaceae</taxon>
        <taxon>Clostridium</taxon>
    </lineage>
</organism>
<dbReference type="InterPro" id="IPR050638">
    <property type="entry name" value="AA-Vitamin_Transporters"/>
</dbReference>
<evidence type="ECO:0000313" key="9">
    <source>
        <dbReference type="EMBL" id="KIE45862.1"/>
    </source>
</evidence>
<feature type="transmembrane region" description="Helical" evidence="7">
    <location>
        <begin position="97"/>
        <end position="118"/>
    </location>
</feature>
<keyword evidence="4 7" id="KW-0812">Transmembrane</keyword>
<accession>A0A0C1QXX8</accession>
<feature type="transmembrane region" description="Helical" evidence="7">
    <location>
        <begin position="256"/>
        <end position="273"/>
    </location>
</feature>
<protein>
    <submittedName>
        <fullName evidence="9">UAA transporter family protein</fullName>
    </submittedName>
</protein>
<dbReference type="RefSeq" id="WP_039634343.1">
    <property type="nucleotide sequence ID" value="NZ_AYSO01000018.1"/>
</dbReference>
<evidence type="ECO:0000256" key="3">
    <source>
        <dbReference type="ARBA" id="ARBA00022475"/>
    </source>
</evidence>
<dbReference type="Proteomes" id="UP000031366">
    <property type="component" value="Unassembled WGS sequence"/>
</dbReference>
<evidence type="ECO:0000256" key="5">
    <source>
        <dbReference type="ARBA" id="ARBA00022989"/>
    </source>
</evidence>
<sequence>MNNKNKIIPIISGIIYSTLFGLTFMFSSIGLRFTSPFALLSMRFGIAFIVMSILVFLKIIKINFKNKDLKTLFLLGLMQPILYFIFETYAIKNTATSVAGTLIALIPISVAISSSYFLKEKPTKAQYGFILASIVGVIIIVVLGGQNNASGNFMGIILLFGAVISATIFNLLSRKLSTTFTPAETTYFMMGIAFFAFTLIALVEGLSQGTLNKFFLPFYNLDFLLSLLFLGVIASIIGFFLVNFTLSKMEATKASVFSNLSTVVSIIAGVIFLGESFKFFQIIGAILILIGVWGTNKFGQNNNNQE</sequence>
<dbReference type="GO" id="GO:0005886">
    <property type="term" value="C:plasma membrane"/>
    <property type="evidence" value="ECO:0007669"/>
    <property type="project" value="UniProtKB-SubCell"/>
</dbReference>
<evidence type="ECO:0000313" key="10">
    <source>
        <dbReference type="Proteomes" id="UP000031366"/>
    </source>
</evidence>
<feature type="transmembrane region" description="Helical" evidence="7">
    <location>
        <begin position="223"/>
        <end position="244"/>
    </location>
</feature>
<gene>
    <name evidence="9" type="ORF">U732_2157</name>
</gene>
<name>A0A0C1QXX8_9CLOT</name>
<evidence type="ECO:0000256" key="4">
    <source>
        <dbReference type="ARBA" id="ARBA00022692"/>
    </source>
</evidence>
<feature type="transmembrane region" description="Helical" evidence="7">
    <location>
        <begin position="185"/>
        <end position="203"/>
    </location>
</feature>
<comment type="caution">
    <text evidence="9">The sequence shown here is derived from an EMBL/GenBank/DDBJ whole genome shotgun (WGS) entry which is preliminary data.</text>
</comment>
<evidence type="ECO:0000256" key="6">
    <source>
        <dbReference type="ARBA" id="ARBA00023136"/>
    </source>
</evidence>
<dbReference type="InterPro" id="IPR000620">
    <property type="entry name" value="EamA_dom"/>
</dbReference>
<keyword evidence="3" id="KW-1003">Cell membrane</keyword>
<feature type="domain" description="EamA" evidence="8">
    <location>
        <begin position="154"/>
        <end position="295"/>
    </location>
</feature>
<feature type="transmembrane region" description="Helical" evidence="7">
    <location>
        <begin position="72"/>
        <end position="91"/>
    </location>
</feature>
<evidence type="ECO:0000259" key="8">
    <source>
        <dbReference type="Pfam" id="PF00892"/>
    </source>
</evidence>
<dbReference type="STRING" id="29341.RSJ17_03085"/>
<feature type="transmembrane region" description="Helical" evidence="7">
    <location>
        <begin position="37"/>
        <end position="60"/>
    </location>
</feature>
<dbReference type="InterPro" id="IPR037185">
    <property type="entry name" value="EmrE-like"/>
</dbReference>
<keyword evidence="6 7" id="KW-0472">Membrane</keyword>
<feature type="domain" description="EamA" evidence="8">
    <location>
        <begin position="10"/>
        <end position="141"/>
    </location>
</feature>
<dbReference type="Pfam" id="PF00892">
    <property type="entry name" value="EamA"/>
    <property type="match status" value="2"/>
</dbReference>
<dbReference type="Gene3D" id="1.10.3730.20">
    <property type="match status" value="1"/>
</dbReference>
<reference evidence="9 10" key="1">
    <citation type="journal article" date="2015" name="Infect. Genet. Evol.">
        <title>Genomic sequences of six botulinum neurotoxin-producing strains representing three clostridial species illustrate the mobility and diversity of botulinum neurotoxin genes.</title>
        <authorList>
            <person name="Smith T.J."/>
            <person name="Hill K.K."/>
            <person name="Xie G."/>
            <person name="Foley B.T."/>
            <person name="Williamson C.H."/>
            <person name="Foster J.T."/>
            <person name="Johnson S.L."/>
            <person name="Chertkov O."/>
            <person name="Teshima H."/>
            <person name="Gibbons H.S."/>
            <person name="Johnsky L.A."/>
            <person name="Karavis M.A."/>
            <person name="Smith L.A."/>
        </authorList>
    </citation>
    <scope>NUCLEOTIDE SEQUENCE [LARGE SCALE GENOMIC DNA]</scope>
    <source>
        <strain evidence="9 10">CDC 2741</strain>
    </source>
</reference>
<evidence type="ECO:0000256" key="1">
    <source>
        <dbReference type="ARBA" id="ARBA00004651"/>
    </source>
</evidence>
<dbReference type="EMBL" id="AYSO01000018">
    <property type="protein sequence ID" value="KIE45862.1"/>
    <property type="molecule type" value="Genomic_DNA"/>
</dbReference>
<keyword evidence="10" id="KW-1185">Reference proteome</keyword>
<comment type="subcellular location">
    <subcellularLocation>
        <location evidence="1">Cell membrane</location>
        <topology evidence="1">Multi-pass membrane protein</topology>
    </subcellularLocation>
</comment>
<dbReference type="PANTHER" id="PTHR32322:SF18">
    <property type="entry name" value="S-ADENOSYLMETHIONINE_S-ADENOSYLHOMOCYSTEINE TRANSPORTER"/>
    <property type="match status" value="1"/>
</dbReference>
<comment type="similarity">
    <text evidence="2">Belongs to the EamA transporter family.</text>
</comment>
<dbReference type="OrthoDB" id="37139at2"/>
<evidence type="ECO:0000256" key="7">
    <source>
        <dbReference type="SAM" id="Phobius"/>
    </source>
</evidence>
<proteinExistence type="inferred from homology"/>